<dbReference type="GO" id="GO:0019825">
    <property type="term" value="F:oxygen binding"/>
    <property type="evidence" value="ECO:0007669"/>
    <property type="project" value="InterPro"/>
</dbReference>
<organism evidence="1 2">
    <name type="scientific">Lishizhenia tianjinensis</name>
    <dbReference type="NCBI Taxonomy" id="477690"/>
    <lineage>
        <taxon>Bacteria</taxon>
        <taxon>Pseudomonadati</taxon>
        <taxon>Bacteroidota</taxon>
        <taxon>Flavobacteriia</taxon>
        <taxon>Flavobacteriales</taxon>
        <taxon>Crocinitomicaceae</taxon>
        <taxon>Lishizhenia</taxon>
    </lineage>
</organism>
<evidence type="ECO:0000313" key="2">
    <source>
        <dbReference type="Proteomes" id="UP000236454"/>
    </source>
</evidence>
<dbReference type="InterPro" id="IPR009050">
    <property type="entry name" value="Globin-like_sf"/>
</dbReference>
<name>A0A1I6Y9W7_9FLAO</name>
<dbReference type="Gene3D" id="1.10.490.10">
    <property type="entry name" value="Globins"/>
    <property type="match status" value="1"/>
</dbReference>
<dbReference type="SUPFAM" id="SSF46458">
    <property type="entry name" value="Globin-like"/>
    <property type="match status" value="1"/>
</dbReference>
<dbReference type="GO" id="GO:0020037">
    <property type="term" value="F:heme binding"/>
    <property type="evidence" value="ECO:0007669"/>
    <property type="project" value="InterPro"/>
</dbReference>
<dbReference type="RefSeq" id="WP_090246466.1">
    <property type="nucleotide sequence ID" value="NZ_FPAS01000001.1"/>
</dbReference>
<proteinExistence type="predicted"/>
<dbReference type="AlphaFoldDB" id="A0A1I6Y9W7"/>
<dbReference type="OrthoDB" id="25954at2"/>
<evidence type="ECO:0000313" key="1">
    <source>
        <dbReference type="EMBL" id="SFT47180.1"/>
    </source>
</evidence>
<dbReference type="EMBL" id="FPAS01000001">
    <property type="protein sequence ID" value="SFT47180.1"/>
    <property type="molecule type" value="Genomic_DNA"/>
</dbReference>
<dbReference type="Proteomes" id="UP000236454">
    <property type="component" value="Unassembled WGS sequence"/>
</dbReference>
<accession>A0A1I6Y9W7</accession>
<dbReference type="CDD" id="cd08916">
    <property type="entry name" value="TrHb3_P"/>
    <property type="match status" value="1"/>
</dbReference>
<dbReference type="STRING" id="477690.SAMN05216474_0746"/>
<reference evidence="1 2" key="1">
    <citation type="submission" date="2016-10" db="EMBL/GenBank/DDBJ databases">
        <authorList>
            <person name="de Groot N.N."/>
        </authorList>
    </citation>
    <scope>NUCLEOTIDE SEQUENCE [LARGE SCALE GENOMIC DNA]</scope>
    <source>
        <strain evidence="1 2">CGMCC 1.7005</strain>
    </source>
</reference>
<protein>
    <submittedName>
        <fullName evidence="1">Hemoglobin</fullName>
    </submittedName>
</protein>
<gene>
    <name evidence="1" type="ORF">SAMN05216474_0746</name>
</gene>
<sequence length="134" mass="15746">MKTIETRKDVELLVEQFYTKVRAHKDLGPIFARHIHDHEWPEHLEKLSDFWETNLFGVRKFKGNPTQKHLAVDNAHPGGMGQELFGYWLQLWIATLDELFTGDRAEKAKDAARNIAHIQFLILWKAQHKVQSEF</sequence>
<dbReference type="InterPro" id="IPR012292">
    <property type="entry name" value="Globin/Proto"/>
</dbReference>
<keyword evidence="2" id="KW-1185">Reference proteome</keyword>